<organism evidence="2 3">
    <name type="scientific">Ceratocystis fimbriata CBS 114723</name>
    <dbReference type="NCBI Taxonomy" id="1035309"/>
    <lineage>
        <taxon>Eukaryota</taxon>
        <taxon>Fungi</taxon>
        <taxon>Dikarya</taxon>
        <taxon>Ascomycota</taxon>
        <taxon>Pezizomycotina</taxon>
        <taxon>Sordariomycetes</taxon>
        <taxon>Hypocreomycetidae</taxon>
        <taxon>Microascales</taxon>
        <taxon>Ceratocystidaceae</taxon>
        <taxon>Ceratocystis</taxon>
    </lineage>
</organism>
<feature type="compositionally biased region" description="Basic and acidic residues" evidence="1">
    <location>
        <begin position="349"/>
        <end position="358"/>
    </location>
</feature>
<evidence type="ECO:0000256" key="1">
    <source>
        <dbReference type="SAM" id="MobiDB-lite"/>
    </source>
</evidence>
<feature type="compositionally biased region" description="Polar residues" evidence="1">
    <location>
        <begin position="1"/>
        <end position="39"/>
    </location>
</feature>
<feature type="compositionally biased region" description="Basic and acidic residues" evidence="1">
    <location>
        <begin position="163"/>
        <end position="172"/>
    </location>
</feature>
<feature type="region of interest" description="Disordered" evidence="1">
    <location>
        <begin position="1"/>
        <end position="47"/>
    </location>
</feature>
<name>A0A2C5X1J8_9PEZI</name>
<reference evidence="2 3" key="1">
    <citation type="journal article" date="2013" name="Fungal Biol.">
        <title>Analysis of microsatellite markers in the genome of the plant pathogen Ceratocystis fimbriata.</title>
        <authorList>
            <person name="Simpson M.C."/>
            <person name="Wilken P.M."/>
            <person name="Coetzee M.P."/>
            <person name="Wingfield M.J."/>
            <person name="Wingfield B.D."/>
        </authorList>
    </citation>
    <scope>NUCLEOTIDE SEQUENCE [LARGE SCALE GENOMIC DNA]</scope>
    <source>
        <strain evidence="2 3">CBS 114723</strain>
    </source>
</reference>
<feature type="compositionally biased region" description="Low complexity" evidence="1">
    <location>
        <begin position="338"/>
        <end position="347"/>
    </location>
</feature>
<protein>
    <submittedName>
        <fullName evidence="2">Uncharacterized protein</fullName>
    </submittedName>
</protein>
<dbReference type="AlphaFoldDB" id="A0A2C5X1J8"/>
<proteinExistence type="predicted"/>
<feature type="region of interest" description="Disordered" evidence="1">
    <location>
        <begin position="327"/>
        <end position="358"/>
    </location>
</feature>
<accession>A0A2C5X1J8</accession>
<keyword evidence="3" id="KW-1185">Reference proteome</keyword>
<reference evidence="2 3" key="2">
    <citation type="journal article" date="2013" name="IMA Fungus">
        <title>IMA Genome-F 1: Ceratocystis fimbriata: Draft nuclear genome sequence for the plant pathogen, Ceratocystis fimbriata.</title>
        <authorList>
            <person name="Wilken P.M."/>
            <person name="Steenkamp E.T."/>
            <person name="Wingfield M.J."/>
            <person name="de Beer Z.W."/>
            <person name="Wingfield B.D."/>
        </authorList>
    </citation>
    <scope>NUCLEOTIDE SEQUENCE [LARGE SCALE GENOMIC DNA]</scope>
    <source>
        <strain evidence="2 3">CBS 114723</strain>
    </source>
</reference>
<dbReference type="Proteomes" id="UP000222788">
    <property type="component" value="Unassembled WGS sequence"/>
</dbReference>
<evidence type="ECO:0000313" key="2">
    <source>
        <dbReference type="EMBL" id="PHH51923.1"/>
    </source>
</evidence>
<dbReference type="EMBL" id="APWK03000082">
    <property type="protein sequence ID" value="PHH51923.1"/>
    <property type="molecule type" value="Genomic_DNA"/>
</dbReference>
<feature type="region of interest" description="Disordered" evidence="1">
    <location>
        <begin position="255"/>
        <end position="275"/>
    </location>
</feature>
<evidence type="ECO:0000313" key="3">
    <source>
        <dbReference type="Proteomes" id="UP000222788"/>
    </source>
</evidence>
<dbReference type="OrthoDB" id="5367448at2759"/>
<gene>
    <name evidence="2" type="ORF">CFIMG_005809RAa</name>
</gene>
<sequence length="470" mass="51910">MPSASYRLNSPTHTPAPNLTSPSQSASPNQDSQASSSEPPMNIPAATTSAFKAASSITAAGAAAATTTAPMIGPRTVFVKVSPLPITFAERRAVLHALKKQARIEVFKKMRHSPASFISVADTEDGARKLVDASPLTYDILSTTSDTPLIPEPVIMPTLPQHRAEKQAKDIDTQPSPPPNTATTSNENRRQFVVHMFPSPNYRHMHHISLSPFYGPWKPDTHRKKTVIDALSKNIPQNIRQPGLAEWDPLGFELEESEPAPHGFQERSRRRREIKDQPAVMRGLANYEREVEELRRRRILGELSHNKEAVDRDELQPSDEWLLTHEKPIFQGSKKPPKTSSTSATAKQSLKEADAAVDGYKDIESTSNSRPVALEKDHADCADPTEDPFCIEDSLEALFPDEGSSKSWTTSHQKTAVEESQTTLDTTLATKIIAKNIQKRETQERIERDADLEAEEASKLATVANEGIMP</sequence>
<comment type="caution">
    <text evidence="2">The sequence shown here is derived from an EMBL/GenBank/DDBJ whole genome shotgun (WGS) entry which is preliminary data.</text>
</comment>
<feature type="region of interest" description="Disordered" evidence="1">
    <location>
        <begin position="163"/>
        <end position="190"/>
    </location>
</feature>